<organism evidence="5 6">
    <name type="scientific">Collybia nuda</name>
    <dbReference type="NCBI Taxonomy" id="64659"/>
    <lineage>
        <taxon>Eukaryota</taxon>
        <taxon>Fungi</taxon>
        <taxon>Dikarya</taxon>
        <taxon>Basidiomycota</taxon>
        <taxon>Agaricomycotina</taxon>
        <taxon>Agaricomycetes</taxon>
        <taxon>Agaricomycetidae</taxon>
        <taxon>Agaricales</taxon>
        <taxon>Tricholomatineae</taxon>
        <taxon>Clitocybaceae</taxon>
        <taxon>Collybia</taxon>
    </lineage>
</organism>
<dbReference type="EMBL" id="MU150256">
    <property type="protein sequence ID" value="KAF9464101.1"/>
    <property type="molecule type" value="Genomic_DNA"/>
</dbReference>
<comment type="caution">
    <text evidence="5">The sequence shown here is derived from an EMBL/GenBank/DDBJ whole genome shotgun (WGS) entry which is preliminary data.</text>
</comment>
<accession>A0A9P5YA44</accession>
<dbReference type="SMART" id="SM00320">
    <property type="entry name" value="WD40"/>
    <property type="match status" value="5"/>
</dbReference>
<dbReference type="GO" id="GO:0005737">
    <property type="term" value="C:cytoplasm"/>
    <property type="evidence" value="ECO:0007669"/>
    <property type="project" value="TreeGrafter"/>
</dbReference>
<dbReference type="InterPro" id="IPR036322">
    <property type="entry name" value="WD40_repeat_dom_sf"/>
</dbReference>
<evidence type="ECO:0000313" key="5">
    <source>
        <dbReference type="EMBL" id="KAF9464101.1"/>
    </source>
</evidence>
<feature type="region of interest" description="Disordered" evidence="4">
    <location>
        <begin position="502"/>
        <end position="526"/>
    </location>
</feature>
<dbReference type="InterPro" id="IPR015943">
    <property type="entry name" value="WD40/YVTN_repeat-like_dom_sf"/>
</dbReference>
<dbReference type="PANTHER" id="PTHR15574">
    <property type="entry name" value="WD REPEAT DOMAIN-CONTAINING FAMILY"/>
    <property type="match status" value="1"/>
</dbReference>
<protein>
    <submittedName>
        <fullName evidence="5">WD40 repeat-like protein</fullName>
    </submittedName>
</protein>
<keyword evidence="1 3" id="KW-0853">WD repeat</keyword>
<name>A0A9P5YA44_9AGAR</name>
<evidence type="ECO:0000256" key="2">
    <source>
        <dbReference type="ARBA" id="ARBA00022737"/>
    </source>
</evidence>
<evidence type="ECO:0000256" key="3">
    <source>
        <dbReference type="PROSITE-ProRule" id="PRU00221"/>
    </source>
</evidence>
<keyword evidence="2" id="KW-0677">Repeat</keyword>
<dbReference type="AlphaFoldDB" id="A0A9P5YA44"/>
<dbReference type="Proteomes" id="UP000807353">
    <property type="component" value="Unassembled WGS sequence"/>
</dbReference>
<evidence type="ECO:0000256" key="1">
    <source>
        <dbReference type="ARBA" id="ARBA00022574"/>
    </source>
</evidence>
<gene>
    <name evidence="5" type="ORF">BDZ94DRAFT_1289456</name>
</gene>
<evidence type="ECO:0000313" key="6">
    <source>
        <dbReference type="Proteomes" id="UP000807353"/>
    </source>
</evidence>
<dbReference type="GO" id="GO:0045717">
    <property type="term" value="P:negative regulation of fatty acid biosynthetic process"/>
    <property type="evidence" value="ECO:0007669"/>
    <property type="project" value="TreeGrafter"/>
</dbReference>
<keyword evidence="6" id="KW-1185">Reference proteome</keyword>
<dbReference type="PANTHER" id="PTHR15574:SF43">
    <property type="entry name" value="DDB1- AND CUL4-ASSOCIATED FACTOR 5"/>
    <property type="match status" value="1"/>
</dbReference>
<reference evidence="5" key="1">
    <citation type="submission" date="2020-11" db="EMBL/GenBank/DDBJ databases">
        <authorList>
            <consortium name="DOE Joint Genome Institute"/>
            <person name="Ahrendt S."/>
            <person name="Riley R."/>
            <person name="Andreopoulos W."/>
            <person name="Labutti K."/>
            <person name="Pangilinan J."/>
            <person name="Ruiz-Duenas F.J."/>
            <person name="Barrasa J.M."/>
            <person name="Sanchez-Garcia M."/>
            <person name="Camarero S."/>
            <person name="Miyauchi S."/>
            <person name="Serrano A."/>
            <person name="Linde D."/>
            <person name="Babiker R."/>
            <person name="Drula E."/>
            <person name="Ayuso-Fernandez I."/>
            <person name="Pacheco R."/>
            <person name="Padilla G."/>
            <person name="Ferreira P."/>
            <person name="Barriuso J."/>
            <person name="Kellner H."/>
            <person name="Castanera R."/>
            <person name="Alfaro M."/>
            <person name="Ramirez L."/>
            <person name="Pisabarro A.G."/>
            <person name="Kuo A."/>
            <person name="Tritt A."/>
            <person name="Lipzen A."/>
            <person name="He G."/>
            <person name="Yan M."/>
            <person name="Ng V."/>
            <person name="Cullen D."/>
            <person name="Martin F."/>
            <person name="Rosso M.-N."/>
            <person name="Henrissat B."/>
            <person name="Hibbett D."/>
            <person name="Martinez A.T."/>
            <person name="Grigoriev I.V."/>
        </authorList>
    </citation>
    <scope>NUCLEOTIDE SEQUENCE</scope>
    <source>
        <strain evidence="5">CBS 247.69</strain>
    </source>
</reference>
<dbReference type="SUPFAM" id="SSF50978">
    <property type="entry name" value="WD40 repeat-like"/>
    <property type="match status" value="1"/>
</dbReference>
<feature type="repeat" description="WD" evidence="3">
    <location>
        <begin position="44"/>
        <end position="77"/>
    </location>
</feature>
<evidence type="ECO:0000256" key="4">
    <source>
        <dbReference type="SAM" id="MobiDB-lite"/>
    </source>
</evidence>
<dbReference type="PROSITE" id="PS50294">
    <property type="entry name" value="WD_REPEATS_REGION"/>
    <property type="match status" value="1"/>
</dbReference>
<dbReference type="InterPro" id="IPR001680">
    <property type="entry name" value="WD40_rpt"/>
</dbReference>
<proteinExistence type="predicted"/>
<dbReference type="Gene3D" id="2.130.10.10">
    <property type="entry name" value="YVTN repeat-like/Quinoprotein amine dehydrogenase"/>
    <property type="match status" value="2"/>
</dbReference>
<dbReference type="InterPro" id="IPR045151">
    <property type="entry name" value="DCAF8"/>
</dbReference>
<feature type="compositionally biased region" description="Acidic residues" evidence="4">
    <location>
        <begin position="509"/>
        <end position="526"/>
    </location>
</feature>
<dbReference type="OrthoDB" id="4869960at2759"/>
<dbReference type="Pfam" id="PF00400">
    <property type="entry name" value="WD40"/>
    <property type="match status" value="3"/>
</dbReference>
<dbReference type="GO" id="GO:0080008">
    <property type="term" value="C:Cul4-RING E3 ubiquitin ligase complex"/>
    <property type="evidence" value="ECO:0007669"/>
    <property type="project" value="TreeGrafter"/>
</dbReference>
<dbReference type="PROSITE" id="PS50082">
    <property type="entry name" value="WD_REPEATS_2"/>
    <property type="match status" value="1"/>
</dbReference>
<sequence length="526" mass="58595">MMFHQSKRSSLASVSVIDRFEFGNTREDAVRALLENSFPYSKKLSGHSSCVNALAFSTGDGRFLASGGDDMQIQIWDFHQDNVNVPSCSFRGPRGNIFSLEFSATNRYLYSGGTDETVLKYDISHFGSYLDATSVRSPLQTFREHEDTIRGISCHPYQDEIFLSVSQDGRILRHDGRTSLRRLRSQDSIQVAAEVTGIQFHPIMDNIFVTSDGRGVVCLRDVRMAFGPLRTRTREGIVQVYNTKLAKRGSDILSNPEASSVTFDRDGTKLAVTMLHHLPTIYALSDPIPIAVCSGKNRPGGTPVPPSERTYSNGCTIKHGSFGGPGLDCDGFYSAGSEDFCAYVWKIPRLSELIGRRLEVSPSSWVTDESPSSVGFTNGFRNPRYVPVELDTPTFRLTGHKSIVNSTLIHPHFLHILTSGIEKDILLHSPTAISPCSNDMQLTSTDVRALSGDDDEDRTIYFRALTGHHEPDSMDNDEDSETVTVRMFDHILREEGQVDLFETRRWSDDSSDDEEGDSLDDITFET</sequence>